<evidence type="ECO:0000313" key="1">
    <source>
        <dbReference type="EMBL" id="SPJ92834.1"/>
    </source>
</evidence>
<protein>
    <submittedName>
        <fullName evidence="1">Uncharacterized protein</fullName>
    </submittedName>
</protein>
<dbReference type="Proteomes" id="UP001187734">
    <property type="component" value="Unassembled WGS sequence"/>
</dbReference>
<accession>A0AAE8MPP4</accession>
<gene>
    <name evidence="1" type="ORF">FTOL_13799</name>
</gene>
<organism evidence="1 2">
    <name type="scientific">Fusarium torulosum</name>
    <dbReference type="NCBI Taxonomy" id="33205"/>
    <lineage>
        <taxon>Eukaryota</taxon>
        <taxon>Fungi</taxon>
        <taxon>Dikarya</taxon>
        <taxon>Ascomycota</taxon>
        <taxon>Pezizomycotina</taxon>
        <taxon>Sordariomycetes</taxon>
        <taxon>Hypocreomycetidae</taxon>
        <taxon>Hypocreales</taxon>
        <taxon>Nectriaceae</taxon>
        <taxon>Fusarium</taxon>
    </lineage>
</organism>
<reference evidence="1" key="1">
    <citation type="submission" date="2018-03" db="EMBL/GenBank/DDBJ databases">
        <authorList>
            <person name="Guldener U."/>
        </authorList>
    </citation>
    <scope>NUCLEOTIDE SEQUENCE</scope>
</reference>
<name>A0AAE8MPP4_9HYPO</name>
<sequence length="12" mass="1323">MVLIPKVSILPI</sequence>
<proteinExistence type="predicted"/>
<evidence type="ECO:0000313" key="2">
    <source>
        <dbReference type="Proteomes" id="UP001187734"/>
    </source>
</evidence>
<keyword evidence="2" id="KW-1185">Reference proteome</keyword>
<dbReference type="EMBL" id="ONZP01001055">
    <property type="protein sequence ID" value="SPJ92834.1"/>
    <property type="molecule type" value="Genomic_DNA"/>
</dbReference>
<comment type="caution">
    <text evidence="1">The sequence shown here is derived from an EMBL/GenBank/DDBJ whole genome shotgun (WGS) entry which is preliminary data.</text>
</comment>